<organism evidence="2 3">
    <name type="scientific">Thelonectria olida</name>
    <dbReference type="NCBI Taxonomy" id="1576542"/>
    <lineage>
        <taxon>Eukaryota</taxon>
        <taxon>Fungi</taxon>
        <taxon>Dikarya</taxon>
        <taxon>Ascomycota</taxon>
        <taxon>Pezizomycotina</taxon>
        <taxon>Sordariomycetes</taxon>
        <taxon>Hypocreomycetidae</taxon>
        <taxon>Hypocreales</taxon>
        <taxon>Nectriaceae</taxon>
        <taxon>Thelonectria</taxon>
    </lineage>
</organism>
<evidence type="ECO:0000256" key="1">
    <source>
        <dbReference type="SAM" id="MobiDB-lite"/>
    </source>
</evidence>
<feature type="compositionally biased region" description="Basic and acidic residues" evidence="1">
    <location>
        <begin position="64"/>
        <end position="77"/>
    </location>
</feature>
<comment type="caution">
    <text evidence="2">The sequence shown here is derived from an EMBL/GenBank/DDBJ whole genome shotgun (WGS) entry which is preliminary data.</text>
</comment>
<dbReference type="EMBL" id="JAGPYM010000005">
    <property type="protein sequence ID" value="KAH6894629.1"/>
    <property type="molecule type" value="Genomic_DNA"/>
</dbReference>
<evidence type="ECO:0000313" key="2">
    <source>
        <dbReference type="EMBL" id="KAH6894629.1"/>
    </source>
</evidence>
<evidence type="ECO:0000313" key="3">
    <source>
        <dbReference type="Proteomes" id="UP000777438"/>
    </source>
</evidence>
<accession>A0A9P8WEF4</accession>
<protein>
    <submittedName>
        <fullName evidence="2">Uncharacterized protein</fullName>
    </submittedName>
</protein>
<dbReference type="Proteomes" id="UP000777438">
    <property type="component" value="Unassembled WGS sequence"/>
</dbReference>
<feature type="region of interest" description="Disordered" evidence="1">
    <location>
        <begin position="52"/>
        <end position="90"/>
    </location>
</feature>
<keyword evidence="3" id="KW-1185">Reference proteome</keyword>
<dbReference type="AlphaFoldDB" id="A0A9P8WEF4"/>
<proteinExistence type="predicted"/>
<reference evidence="2 3" key="1">
    <citation type="journal article" date="2021" name="Nat. Commun.">
        <title>Genetic determinants of endophytism in the Arabidopsis root mycobiome.</title>
        <authorList>
            <person name="Mesny F."/>
            <person name="Miyauchi S."/>
            <person name="Thiergart T."/>
            <person name="Pickel B."/>
            <person name="Atanasova L."/>
            <person name="Karlsson M."/>
            <person name="Huettel B."/>
            <person name="Barry K.W."/>
            <person name="Haridas S."/>
            <person name="Chen C."/>
            <person name="Bauer D."/>
            <person name="Andreopoulos W."/>
            <person name="Pangilinan J."/>
            <person name="LaButti K."/>
            <person name="Riley R."/>
            <person name="Lipzen A."/>
            <person name="Clum A."/>
            <person name="Drula E."/>
            <person name="Henrissat B."/>
            <person name="Kohler A."/>
            <person name="Grigoriev I.V."/>
            <person name="Martin F.M."/>
            <person name="Hacquard S."/>
        </authorList>
    </citation>
    <scope>NUCLEOTIDE SEQUENCE [LARGE SCALE GENOMIC DNA]</scope>
    <source>
        <strain evidence="2 3">MPI-CAGE-CH-0241</strain>
    </source>
</reference>
<name>A0A9P8WEF4_9HYPO</name>
<gene>
    <name evidence="2" type="ORF">B0T10DRAFT_258096</name>
</gene>
<sequence length="90" mass="10356">MTVQYIPLLLTVSIQSTSQCMYVGSRHAQCTRGSRSGPIELRYKTLPTPIDAQRTRRQTRHGRIRQDTTFEGIHENDAELEPAEWAMPRN</sequence>